<keyword evidence="2" id="KW-1185">Reference proteome</keyword>
<accession>A0A1I0VKD0</accession>
<evidence type="ECO:0000313" key="1">
    <source>
        <dbReference type="EMBL" id="SFA76781.1"/>
    </source>
</evidence>
<organism evidence="1 2">
    <name type="scientific">Flavobacterium swingsii</name>
    <dbReference type="NCBI Taxonomy" id="498292"/>
    <lineage>
        <taxon>Bacteria</taxon>
        <taxon>Pseudomonadati</taxon>
        <taxon>Bacteroidota</taxon>
        <taxon>Flavobacteriia</taxon>
        <taxon>Flavobacteriales</taxon>
        <taxon>Flavobacteriaceae</taxon>
        <taxon>Flavobacterium</taxon>
    </lineage>
</organism>
<dbReference type="Gene3D" id="2.60.40.1930">
    <property type="match status" value="1"/>
</dbReference>
<reference evidence="2" key="1">
    <citation type="submission" date="2016-10" db="EMBL/GenBank/DDBJ databases">
        <authorList>
            <person name="Varghese N."/>
            <person name="Submissions S."/>
        </authorList>
    </citation>
    <scope>NUCLEOTIDE SEQUENCE [LARGE SCALE GENOMIC DNA]</scope>
    <source>
        <strain evidence="2">DSM 21789</strain>
    </source>
</reference>
<proteinExistence type="predicted"/>
<dbReference type="OrthoDB" id="679547at2"/>
<dbReference type="AlphaFoldDB" id="A0A1I0VKD0"/>
<name>A0A1I0VKD0_9FLAO</name>
<dbReference type="RefSeq" id="WP_091473479.1">
    <property type="nucleotide sequence ID" value="NZ_FOJT01000001.1"/>
</dbReference>
<protein>
    <recommendedName>
        <fullName evidence="3">TonB-dependent Receptor Plug Domain</fullName>
    </recommendedName>
</protein>
<dbReference type="EMBL" id="FOJT01000001">
    <property type="protein sequence ID" value="SFA76781.1"/>
    <property type="molecule type" value="Genomic_DNA"/>
</dbReference>
<evidence type="ECO:0008006" key="3">
    <source>
        <dbReference type="Google" id="ProtNLM"/>
    </source>
</evidence>
<gene>
    <name evidence="1" type="ORF">SAMN05660845_0446</name>
</gene>
<sequence>MKTSLSFFIFLTILFSNIIKAQDDLKKNEEGITKSIENYYKLDRENIHLQLNKSTYLTEEKIWFKGYIIEKKSKKPYAKTSNVFVSLIDEHGKNITTKLYFAENSTFEGDLVIDKNFKSGIYYLQVFTNYMNNFTEDESSIYKIFILNPLENNYINPKKINFNTLDVLLYPESGVFLEGVSNTFGVKISDCNENGIIANNVEILDSKGSLITSFSTDNFGYGKFVINNPSNQLYKLAFEINGKKTEKHLPNVTLSGYNMAINNYTLPNKAIVTIRSNKRTISSLTNDSLALLVHQNDNAFFLDVIFEENKSEKTLILSNDLFLSGINTITLIDKKLNKIAERVIYKPLKSLDNTKLAIAQIKNGTVDINGFSPLIFGELSISILPNESQSTYLSKPIFNSFLFDNYLINENIDSNYFLNDFSKSKHAQLDNQLITLNAKYDFNKLLNNIPEDKFSFDQGLTIKGRINDESLKNSKGIKINLCSPSSNLNEFSDLNEKNEYVFENIMAIDSSFVHFKLSDLKGNNLKLKQYSQILNNNRKFIKPFVVKEKSCILDGSKVDEIEFPKLWNSIILDSVNISSGIKTKKLKYASNRLNQGMADGFKITDDEAKRFIDIISFIQFHGYQVNNSGIDITVSSRRTSSLNSSSSPALFIDNTPSEFNQLYNLSLSNVDEIYFNKSGYGLGSMGANGSIMIYTKKNFVSTNNLSILSKSFKITNGFQPIRQFENPKYNNVNDKGFKNFGTIYWNPKVLTNESGQFHFSFPNLFQKSVKIIIEGISSDGEMISEIKILDIK</sequence>
<dbReference type="STRING" id="498292.SAMN05660845_0446"/>
<evidence type="ECO:0000313" key="2">
    <source>
        <dbReference type="Proteomes" id="UP000199604"/>
    </source>
</evidence>
<dbReference type="Proteomes" id="UP000199604">
    <property type="component" value="Unassembled WGS sequence"/>
</dbReference>